<dbReference type="RefSeq" id="WP_146177399.1">
    <property type="nucleotide sequence ID" value="NZ_QAYG01000004.1"/>
</dbReference>
<protein>
    <recommendedName>
        <fullName evidence="2 10">Leucine--tRNA ligase</fullName>
        <ecNumber evidence="2 10">6.1.1.4</ecNumber>
    </recommendedName>
</protein>
<organism evidence="15 16">
    <name type="scientific">Breoghania corrubedonensis</name>
    <dbReference type="NCBI Taxonomy" id="665038"/>
    <lineage>
        <taxon>Bacteria</taxon>
        <taxon>Pseudomonadati</taxon>
        <taxon>Pseudomonadota</taxon>
        <taxon>Alphaproteobacteria</taxon>
        <taxon>Hyphomicrobiales</taxon>
        <taxon>Stappiaceae</taxon>
        <taxon>Breoghania</taxon>
    </lineage>
</organism>
<dbReference type="SUPFAM" id="SSF52374">
    <property type="entry name" value="Nucleotidylyl transferase"/>
    <property type="match status" value="1"/>
</dbReference>
<dbReference type="NCBIfam" id="TIGR00396">
    <property type="entry name" value="leuS_bact"/>
    <property type="match status" value="1"/>
</dbReference>
<keyword evidence="5 11" id="KW-0547">Nucleotide-binding</keyword>
<feature type="domain" description="Leucyl-tRNA synthetase editing" evidence="14">
    <location>
        <begin position="227"/>
        <end position="410"/>
    </location>
</feature>
<evidence type="ECO:0000256" key="6">
    <source>
        <dbReference type="ARBA" id="ARBA00022840"/>
    </source>
</evidence>
<dbReference type="GO" id="GO:0005829">
    <property type="term" value="C:cytosol"/>
    <property type="evidence" value="ECO:0007669"/>
    <property type="project" value="TreeGrafter"/>
</dbReference>
<evidence type="ECO:0000256" key="2">
    <source>
        <dbReference type="ARBA" id="ARBA00013164"/>
    </source>
</evidence>
<evidence type="ECO:0000256" key="1">
    <source>
        <dbReference type="ARBA" id="ARBA00005594"/>
    </source>
</evidence>
<evidence type="ECO:0000313" key="15">
    <source>
        <dbReference type="EMBL" id="PTW60627.1"/>
    </source>
</evidence>
<name>A0A2T5VA46_9HYPH</name>
<gene>
    <name evidence="15" type="ORF">C8N35_104253</name>
</gene>
<feature type="domain" description="Aminoacyl-tRNA synthetase class Ia" evidence="12">
    <location>
        <begin position="424"/>
        <end position="624"/>
    </location>
</feature>
<dbReference type="InterPro" id="IPR025709">
    <property type="entry name" value="Leu_tRNA-synth_edit"/>
</dbReference>
<keyword evidence="4 11" id="KW-0436">Ligase</keyword>
<evidence type="ECO:0000256" key="4">
    <source>
        <dbReference type="ARBA" id="ARBA00022598"/>
    </source>
</evidence>
<dbReference type="InterPro" id="IPR002302">
    <property type="entry name" value="Leu-tRNA-ligase"/>
</dbReference>
<dbReference type="InterPro" id="IPR009080">
    <property type="entry name" value="tRNAsynth_Ia_anticodon-bd"/>
</dbReference>
<dbReference type="EC" id="6.1.1.4" evidence="2 10"/>
<feature type="domain" description="Methionyl/Valyl/Leucyl/Isoleucyl-tRNA synthetase anticodon-binding" evidence="13">
    <location>
        <begin position="668"/>
        <end position="766"/>
    </location>
</feature>
<dbReference type="GO" id="GO:0006429">
    <property type="term" value="P:leucyl-tRNA aminoacylation"/>
    <property type="evidence" value="ECO:0007669"/>
    <property type="project" value="UniProtKB-UniRule"/>
</dbReference>
<dbReference type="PANTHER" id="PTHR43740">
    <property type="entry name" value="LEUCYL-TRNA SYNTHETASE"/>
    <property type="match status" value="1"/>
</dbReference>
<evidence type="ECO:0000259" key="14">
    <source>
        <dbReference type="Pfam" id="PF13603"/>
    </source>
</evidence>
<comment type="catalytic activity">
    <reaction evidence="9">
        <text>tRNA(Leu) + L-leucine + ATP = L-leucyl-tRNA(Leu) + AMP + diphosphate</text>
        <dbReference type="Rhea" id="RHEA:11688"/>
        <dbReference type="Rhea" id="RHEA-COMP:9613"/>
        <dbReference type="Rhea" id="RHEA-COMP:9622"/>
        <dbReference type="ChEBI" id="CHEBI:30616"/>
        <dbReference type="ChEBI" id="CHEBI:33019"/>
        <dbReference type="ChEBI" id="CHEBI:57427"/>
        <dbReference type="ChEBI" id="CHEBI:78442"/>
        <dbReference type="ChEBI" id="CHEBI:78494"/>
        <dbReference type="ChEBI" id="CHEBI:456215"/>
        <dbReference type="EC" id="6.1.1.4"/>
    </reaction>
</comment>
<evidence type="ECO:0000313" key="16">
    <source>
        <dbReference type="Proteomes" id="UP000244081"/>
    </source>
</evidence>
<dbReference type="Pfam" id="PF08264">
    <property type="entry name" value="Anticodon_1"/>
    <property type="match status" value="1"/>
</dbReference>
<dbReference type="PANTHER" id="PTHR43740:SF2">
    <property type="entry name" value="LEUCINE--TRNA LIGASE, MITOCHONDRIAL"/>
    <property type="match status" value="1"/>
</dbReference>
<keyword evidence="16" id="KW-1185">Reference proteome</keyword>
<evidence type="ECO:0000256" key="5">
    <source>
        <dbReference type="ARBA" id="ARBA00022741"/>
    </source>
</evidence>
<dbReference type="GO" id="GO:0002161">
    <property type="term" value="F:aminoacyl-tRNA deacylase activity"/>
    <property type="evidence" value="ECO:0007669"/>
    <property type="project" value="InterPro"/>
</dbReference>
<dbReference type="PRINTS" id="PR00985">
    <property type="entry name" value="TRNASYNTHLEU"/>
</dbReference>
<dbReference type="Gene3D" id="3.40.50.620">
    <property type="entry name" value="HUPs"/>
    <property type="match status" value="2"/>
</dbReference>
<evidence type="ECO:0000256" key="8">
    <source>
        <dbReference type="ARBA" id="ARBA00023146"/>
    </source>
</evidence>
<dbReference type="InterPro" id="IPR014729">
    <property type="entry name" value="Rossmann-like_a/b/a_fold"/>
</dbReference>
<reference evidence="15 16" key="1">
    <citation type="submission" date="2018-04" db="EMBL/GenBank/DDBJ databases">
        <title>Genomic Encyclopedia of Archaeal and Bacterial Type Strains, Phase II (KMG-II): from individual species to whole genera.</title>
        <authorList>
            <person name="Goeker M."/>
        </authorList>
    </citation>
    <scope>NUCLEOTIDE SEQUENCE [LARGE SCALE GENOMIC DNA]</scope>
    <source>
        <strain evidence="15 16">DSM 23382</strain>
    </source>
</reference>
<keyword evidence="6 11" id="KW-0067">ATP-binding</keyword>
<evidence type="ECO:0000256" key="9">
    <source>
        <dbReference type="ARBA" id="ARBA00047469"/>
    </source>
</evidence>
<dbReference type="GO" id="GO:0005524">
    <property type="term" value="F:ATP binding"/>
    <property type="evidence" value="ECO:0007669"/>
    <property type="project" value="UniProtKB-KW"/>
</dbReference>
<dbReference type="Pfam" id="PF00133">
    <property type="entry name" value="tRNA-synt_1"/>
    <property type="match status" value="2"/>
</dbReference>
<evidence type="ECO:0000256" key="10">
    <source>
        <dbReference type="NCBIfam" id="TIGR00396"/>
    </source>
</evidence>
<dbReference type="Pfam" id="PF13603">
    <property type="entry name" value="tRNA-synt_1_2"/>
    <property type="match status" value="1"/>
</dbReference>
<accession>A0A2T5VA46</accession>
<evidence type="ECO:0000259" key="12">
    <source>
        <dbReference type="Pfam" id="PF00133"/>
    </source>
</evidence>
<feature type="domain" description="Aminoacyl-tRNA synthetase class Ia" evidence="12">
    <location>
        <begin position="21"/>
        <end position="223"/>
    </location>
</feature>
<dbReference type="InterPro" id="IPR013155">
    <property type="entry name" value="M/V/L/I-tRNA-synth_anticd-bd"/>
</dbReference>
<keyword evidence="7 11" id="KW-0648">Protein biosynthesis</keyword>
<dbReference type="EMBL" id="QAYG01000004">
    <property type="protein sequence ID" value="PTW60627.1"/>
    <property type="molecule type" value="Genomic_DNA"/>
</dbReference>
<keyword evidence="8 11" id="KW-0030">Aminoacyl-tRNA synthetase</keyword>
<comment type="similarity">
    <text evidence="1 11">Belongs to the class-I aminoacyl-tRNA synthetase family.</text>
</comment>
<dbReference type="FunFam" id="1.10.730.10:FF:000002">
    <property type="entry name" value="Leucine--tRNA ligase"/>
    <property type="match status" value="1"/>
</dbReference>
<dbReference type="Proteomes" id="UP000244081">
    <property type="component" value="Unassembled WGS sequence"/>
</dbReference>
<comment type="caution">
    <text evidence="15">The sequence shown here is derived from an EMBL/GenBank/DDBJ whole genome shotgun (WGS) entry which is preliminary data.</text>
</comment>
<dbReference type="PROSITE" id="PS00178">
    <property type="entry name" value="AA_TRNA_LIGASE_I"/>
    <property type="match status" value="1"/>
</dbReference>
<evidence type="ECO:0000256" key="3">
    <source>
        <dbReference type="ARBA" id="ARBA00022490"/>
    </source>
</evidence>
<keyword evidence="3" id="KW-0963">Cytoplasm</keyword>
<evidence type="ECO:0000256" key="11">
    <source>
        <dbReference type="RuleBase" id="RU363035"/>
    </source>
</evidence>
<sequence>MKTENYSTGEAYAPGEMAERWQKRWLDEGVFVTRMESDAPHFYAYDYPPFPSGSLHMGHVRNYTIGDTLTRYKRLRGFNALYVQAFDSLGLPVEDAAIASGKTPAAWLDACIADMTRELLRLGLSYDPTRFFSYHEPSYYRWTQWIFLKLHAAGAIYQAKSWTDWCPHCRTALAFEQVIDGCCWRCGAEATKEQQAHWFVDVQAIAGDLLAGLEKYDFPAKAKVLQRNWIGRKPGLFVSMAIEGREAPVEVFTTRVGLIHAATFIALAPEHPLVETLVRERPDAQAMQERVREMCTLPRVERMKAPERAGLFLDRHAIHPLTAERLPVVVAPYVQIELGTGAALGCPAHDKNAHRFANTMGLAAISVVEPEEGGEWIEGEPYLGEGRLVRSGAFDGLSTADGEKAITTELVRRGAARAGETFRARDWCVSRQRYWSAPIPIIHCEACGAVPVAETDLPVVLPTEGVDMSVSGNPLARHEPFMAVSCPACGVAARREASTLDTFFNSAWSYMRYCNPDFEGAMCDGEAVARWVPCDFDIGGTENILVANLYFRIILNWLHRLGLSAESEPFKSSIFHGMVLKDGQKMSKSLGNVVQPAELIERYGVDAVRFQSMWAARPMNDYNWSDDKASASRHFLGGVWHTSLEIIDALGEEAADDFDASAMTNFEKKFESNLNFGISKIEKAYDTLELQAACNNLMLLWDKTRKFWERAKSRPTPANRALIRRAVLDFLVMLNPIAPHLTEELWSRFGQGEMLAQAAHWTDLSHEHKKPFSQRDRLHEPAPC</sequence>
<dbReference type="GO" id="GO:0004823">
    <property type="term" value="F:leucine-tRNA ligase activity"/>
    <property type="evidence" value="ECO:0007669"/>
    <property type="project" value="UniProtKB-UniRule"/>
</dbReference>
<dbReference type="InterPro" id="IPR009008">
    <property type="entry name" value="Val/Leu/Ile-tRNA-synth_edit"/>
</dbReference>
<dbReference type="Gene3D" id="1.10.730.10">
    <property type="entry name" value="Isoleucyl-tRNA Synthetase, Domain 1"/>
    <property type="match status" value="1"/>
</dbReference>
<proteinExistence type="inferred from homology"/>
<dbReference type="OrthoDB" id="9810365at2"/>
<dbReference type="InterPro" id="IPR002300">
    <property type="entry name" value="aa-tRNA-synth_Ia"/>
</dbReference>
<evidence type="ECO:0000256" key="7">
    <source>
        <dbReference type="ARBA" id="ARBA00022917"/>
    </source>
</evidence>
<dbReference type="SUPFAM" id="SSF47323">
    <property type="entry name" value="Anticodon-binding domain of a subclass of class I aminoacyl-tRNA synthetases"/>
    <property type="match status" value="1"/>
</dbReference>
<dbReference type="SUPFAM" id="SSF50677">
    <property type="entry name" value="ValRS/IleRS/LeuRS editing domain"/>
    <property type="match status" value="1"/>
</dbReference>
<evidence type="ECO:0000259" key="13">
    <source>
        <dbReference type="Pfam" id="PF08264"/>
    </source>
</evidence>
<dbReference type="AlphaFoldDB" id="A0A2T5VA46"/>
<dbReference type="InterPro" id="IPR001412">
    <property type="entry name" value="aa-tRNA-synth_I_CS"/>
</dbReference>